<evidence type="ECO:0000256" key="2">
    <source>
        <dbReference type="ARBA" id="ARBA00023002"/>
    </source>
</evidence>
<dbReference type="Pfam" id="PF07479">
    <property type="entry name" value="NAD_Gly3P_dh_C"/>
    <property type="match status" value="1"/>
</dbReference>
<feature type="non-terminal residue" evidence="5">
    <location>
        <position position="251"/>
    </location>
</feature>
<dbReference type="InterPro" id="IPR011128">
    <property type="entry name" value="G3P_DH_NAD-dep_N"/>
</dbReference>
<comment type="similarity">
    <text evidence="1">Belongs to the NAD-dependent glycerol-3-phosphate dehydrogenase family.</text>
</comment>
<dbReference type="PRINTS" id="PR00077">
    <property type="entry name" value="GPDHDRGNASE"/>
</dbReference>
<dbReference type="InterPro" id="IPR013328">
    <property type="entry name" value="6PGD_dom2"/>
</dbReference>
<dbReference type="GO" id="GO:0016616">
    <property type="term" value="F:oxidoreductase activity, acting on the CH-OH group of donors, NAD or NADP as acceptor"/>
    <property type="evidence" value="ECO:0007669"/>
    <property type="project" value="InterPro"/>
</dbReference>
<organism evidence="5">
    <name type="scientific">marine metagenome</name>
    <dbReference type="NCBI Taxonomy" id="408172"/>
    <lineage>
        <taxon>unclassified sequences</taxon>
        <taxon>metagenomes</taxon>
        <taxon>ecological metagenomes</taxon>
    </lineage>
</organism>
<dbReference type="PANTHER" id="PTHR11728">
    <property type="entry name" value="GLYCEROL-3-PHOSPHATE DEHYDROGENASE"/>
    <property type="match status" value="1"/>
</dbReference>
<dbReference type="GO" id="GO:0005975">
    <property type="term" value="P:carbohydrate metabolic process"/>
    <property type="evidence" value="ECO:0007669"/>
    <property type="project" value="InterPro"/>
</dbReference>
<evidence type="ECO:0000259" key="4">
    <source>
        <dbReference type="Pfam" id="PF07479"/>
    </source>
</evidence>
<feature type="domain" description="Glycerol-3-phosphate dehydrogenase NAD-dependent C-terminal" evidence="4">
    <location>
        <begin position="191"/>
        <end position="249"/>
    </location>
</feature>
<dbReference type="GO" id="GO:0046168">
    <property type="term" value="P:glycerol-3-phosphate catabolic process"/>
    <property type="evidence" value="ECO:0007669"/>
    <property type="project" value="InterPro"/>
</dbReference>
<protein>
    <recommendedName>
        <fullName evidence="6">Glycerol-3-phosphate dehydrogenase NAD-dependent N-terminal domain-containing protein</fullName>
    </recommendedName>
</protein>
<dbReference type="GO" id="GO:0005829">
    <property type="term" value="C:cytosol"/>
    <property type="evidence" value="ECO:0007669"/>
    <property type="project" value="TreeGrafter"/>
</dbReference>
<dbReference type="Pfam" id="PF01210">
    <property type="entry name" value="NAD_Gly3P_dh_N"/>
    <property type="match status" value="1"/>
</dbReference>
<dbReference type="GO" id="GO:0051287">
    <property type="term" value="F:NAD binding"/>
    <property type="evidence" value="ECO:0007669"/>
    <property type="project" value="InterPro"/>
</dbReference>
<dbReference type="SUPFAM" id="SSF48179">
    <property type="entry name" value="6-phosphogluconate dehydrogenase C-terminal domain-like"/>
    <property type="match status" value="1"/>
</dbReference>
<evidence type="ECO:0000256" key="1">
    <source>
        <dbReference type="ARBA" id="ARBA00011009"/>
    </source>
</evidence>
<feature type="non-terminal residue" evidence="5">
    <location>
        <position position="1"/>
    </location>
</feature>
<dbReference type="Gene3D" id="3.40.50.720">
    <property type="entry name" value="NAD(P)-binding Rossmann-like Domain"/>
    <property type="match status" value="1"/>
</dbReference>
<gene>
    <name evidence="5" type="ORF">METZ01_LOCUS216479</name>
</gene>
<evidence type="ECO:0008006" key="6">
    <source>
        <dbReference type="Google" id="ProtNLM"/>
    </source>
</evidence>
<keyword evidence="2" id="KW-0560">Oxidoreductase</keyword>
<dbReference type="InterPro" id="IPR006109">
    <property type="entry name" value="G3P_DH_NAD-dep_C"/>
</dbReference>
<evidence type="ECO:0000259" key="3">
    <source>
        <dbReference type="Pfam" id="PF01210"/>
    </source>
</evidence>
<proteinExistence type="inferred from homology"/>
<feature type="domain" description="Glycerol-3-phosphate dehydrogenase NAD-dependent N-terminal" evidence="3">
    <location>
        <begin position="3"/>
        <end position="170"/>
    </location>
</feature>
<dbReference type="InterPro" id="IPR036291">
    <property type="entry name" value="NAD(P)-bd_dom_sf"/>
</dbReference>
<dbReference type="InterPro" id="IPR008927">
    <property type="entry name" value="6-PGluconate_DH-like_C_sf"/>
</dbReference>
<dbReference type="InterPro" id="IPR006168">
    <property type="entry name" value="G3P_DH_NAD-dep"/>
</dbReference>
<dbReference type="EMBL" id="UINC01050543">
    <property type="protein sequence ID" value="SVB63625.1"/>
    <property type="molecule type" value="Genomic_DNA"/>
</dbReference>
<dbReference type="Gene3D" id="1.10.1040.10">
    <property type="entry name" value="N-(1-d-carboxylethyl)-l-norvaline Dehydrogenase, domain 2"/>
    <property type="match status" value="1"/>
</dbReference>
<sequence>MAKILILGAGAMGSAFSVPSLERQHEVIIAGTHLEDAFIDEIKNNNNFHPSLKLHLSEKTNIIKYMNLSKELKKNPDLIVLGVNSKGINWVVDQLSDILNDSTLPPILMLTKGLSIYENKYELLVDKLERLLISKGYKNINISAVGGPCLAIGLANKVHTSVIFANKNLETVGWLKDILTTDYYHPSISNDIIGVEVCAAIKNIFSMVIGFSKGLYNETVEDKLKENNYLNTSASLISQSLCEMELFVNFL</sequence>
<evidence type="ECO:0000313" key="5">
    <source>
        <dbReference type="EMBL" id="SVB63625.1"/>
    </source>
</evidence>
<accession>A0A382FLY3</accession>
<reference evidence="5" key="1">
    <citation type="submission" date="2018-05" db="EMBL/GenBank/DDBJ databases">
        <authorList>
            <person name="Lanie J.A."/>
            <person name="Ng W.-L."/>
            <person name="Kazmierczak K.M."/>
            <person name="Andrzejewski T.M."/>
            <person name="Davidsen T.M."/>
            <person name="Wayne K.J."/>
            <person name="Tettelin H."/>
            <person name="Glass J.I."/>
            <person name="Rusch D."/>
            <person name="Podicherti R."/>
            <person name="Tsui H.-C.T."/>
            <person name="Winkler M.E."/>
        </authorList>
    </citation>
    <scope>NUCLEOTIDE SEQUENCE</scope>
</reference>
<name>A0A382FLY3_9ZZZZ</name>
<dbReference type="SUPFAM" id="SSF51735">
    <property type="entry name" value="NAD(P)-binding Rossmann-fold domains"/>
    <property type="match status" value="1"/>
</dbReference>
<dbReference type="AlphaFoldDB" id="A0A382FLY3"/>
<dbReference type="PANTHER" id="PTHR11728:SF1">
    <property type="entry name" value="GLYCEROL-3-PHOSPHATE DEHYDROGENASE [NAD(+)] 2, CHLOROPLASTIC"/>
    <property type="match status" value="1"/>
</dbReference>